<keyword evidence="7 8" id="KW-0472">Membrane</keyword>
<dbReference type="OrthoDB" id="270584at2759"/>
<dbReference type="GO" id="GO:0005471">
    <property type="term" value="F:ATP:ADP antiporter activity"/>
    <property type="evidence" value="ECO:0007669"/>
    <property type="project" value="UniProtKB-UniRule"/>
</dbReference>
<dbReference type="GO" id="GO:1990544">
    <property type="term" value="P:mitochondrial ATP transmembrane transport"/>
    <property type="evidence" value="ECO:0007669"/>
    <property type="project" value="InterPro"/>
</dbReference>
<dbReference type="Gene3D" id="1.50.40.10">
    <property type="entry name" value="Mitochondrial carrier domain"/>
    <property type="match status" value="1"/>
</dbReference>
<keyword evidence="4 8" id="KW-0812">Transmembrane</keyword>
<dbReference type="EMBL" id="CP097508">
    <property type="protein sequence ID" value="URE09785.1"/>
    <property type="molecule type" value="Genomic_DNA"/>
</dbReference>
<evidence type="ECO:0000256" key="5">
    <source>
        <dbReference type="ARBA" id="ARBA00022737"/>
    </source>
</evidence>
<evidence type="ECO:0000256" key="2">
    <source>
        <dbReference type="ARBA" id="ARBA00006375"/>
    </source>
</evidence>
<dbReference type="InterPro" id="IPR018108">
    <property type="entry name" value="MCP_transmembrane"/>
</dbReference>
<reference evidence="11" key="1">
    <citation type="submission" date="2022-05" db="EMBL/GenBank/DDBJ databases">
        <title>The Musa troglodytarum L. genome provides insights into the mechanism of non-climacteric behaviour and enrichment of carotenoids.</title>
        <authorList>
            <person name="Wang J."/>
        </authorList>
    </citation>
    <scope>NUCLEOTIDE SEQUENCE</scope>
    <source>
        <tissue evidence="11">Leaf</tissue>
    </source>
</reference>
<evidence type="ECO:0000256" key="6">
    <source>
        <dbReference type="ARBA" id="ARBA00022989"/>
    </source>
</evidence>
<organism evidence="11 12">
    <name type="scientific">Musa troglodytarum</name>
    <name type="common">fe'i banana</name>
    <dbReference type="NCBI Taxonomy" id="320322"/>
    <lineage>
        <taxon>Eukaryota</taxon>
        <taxon>Viridiplantae</taxon>
        <taxon>Streptophyta</taxon>
        <taxon>Embryophyta</taxon>
        <taxon>Tracheophyta</taxon>
        <taxon>Spermatophyta</taxon>
        <taxon>Magnoliopsida</taxon>
        <taxon>Liliopsida</taxon>
        <taxon>Zingiberales</taxon>
        <taxon>Musaceae</taxon>
        <taxon>Musa</taxon>
    </lineage>
</organism>
<keyword evidence="5" id="KW-0677">Repeat</keyword>
<evidence type="ECO:0000256" key="10">
    <source>
        <dbReference type="RuleBase" id="RU368008"/>
    </source>
</evidence>
<name>A0A9E7KBF0_9LILI</name>
<dbReference type="Proteomes" id="UP001055439">
    <property type="component" value="Chromosome 6"/>
</dbReference>
<keyword evidence="3 9" id="KW-0813">Transport</keyword>
<evidence type="ECO:0000256" key="9">
    <source>
        <dbReference type="RuleBase" id="RU000488"/>
    </source>
</evidence>
<dbReference type="InterPro" id="IPR023395">
    <property type="entry name" value="MCP_dom_sf"/>
</dbReference>
<dbReference type="PROSITE" id="PS50920">
    <property type="entry name" value="SOLCAR"/>
    <property type="match status" value="1"/>
</dbReference>
<sequence length="74" mass="7995">MMLTSGQPAKYKNAYHAMRMIVHREGSFALFRGAAANMLSGMAGAGVLAGYDQLQRIASGHGYGLEHKLREGLK</sequence>
<comment type="subcellular location">
    <subcellularLocation>
        <location evidence="1 10">Membrane</location>
        <topology evidence="1 10">Multi-pass membrane protein</topology>
    </subcellularLocation>
</comment>
<gene>
    <name evidence="11" type="ORF">MUK42_31159</name>
</gene>
<dbReference type="GO" id="GO:0005743">
    <property type="term" value="C:mitochondrial inner membrane"/>
    <property type="evidence" value="ECO:0007669"/>
    <property type="project" value="InterPro"/>
</dbReference>
<keyword evidence="12" id="KW-1185">Reference proteome</keyword>
<dbReference type="Pfam" id="PF00153">
    <property type="entry name" value="Mito_carr"/>
    <property type="match status" value="1"/>
</dbReference>
<dbReference type="PANTHER" id="PTHR45635:SF8">
    <property type="entry name" value="ADP,ATP CARRIER PROTEIN ER-ANT1"/>
    <property type="match status" value="1"/>
</dbReference>
<dbReference type="SUPFAM" id="SSF103506">
    <property type="entry name" value="Mitochondrial carrier"/>
    <property type="match status" value="1"/>
</dbReference>
<feature type="repeat" description="Solcar" evidence="8">
    <location>
        <begin position="1"/>
        <end position="57"/>
    </location>
</feature>
<comment type="similarity">
    <text evidence="2 9">Belongs to the mitochondrial carrier (TC 2.A.29) family.</text>
</comment>
<dbReference type="PANTHER" id="PTHR45635">
    <property type="entry name" value="ADP,ATP CARRIER PROTEIN 1-RELATED-RELATED"/>
    <property type="match status" value="1"/>
</dbReference>
<evidence type="ECO:0000256" key="3">
    <source>
        <dbReference type="ARBA" id="ARBA00022448"/>
    </source>
</evidence>
<evidence type="ECO:0000256" key="8">
    <source>
        <dbReference type="PROSITE-ProRule" id="PRU00282"/>
    </source>
</evidence>
<dbReference type="AlphaFoldDB" id="A0A9E7KBF0"/>
<comment type="subunit">
    <text evidence="10">Monomer.</text>
</comment>
<dbReference type="InterPro" id="IPR002113">
    <property type="entry name" value="ADT_euk_type"/>
</dbReference>
<evidence type="ECO:0000256" key="7">
    <source>
        <dbReference type="ARBA" id="ARBA00023136"/>
    </source>
</evidence>
<comment type="function">
    <text evidence="10">Catalyzes the exchange of ADP and ATP across the membrane.</text>
</comment>
<accession>A0A9E7KBF0</accession>
<keyword evidence="6" id="KW-1133">Transmembrane helix</keyword>
<proteinExistence type="inferred from homology"/>
<evidence type="ECO:0000256" key="4">
    <source>
        <dbReference type="ARBA" id="ARBA00022692"/>
    </source>
</evidence>
<protein>
    <recommendedName>
        <fullName evidence="10">ADP/ATP translocase</fullName>
    </recommendedName>
    <alternativeName>
        <fullName evidence="10">ADP,ATP carrier protein</fullName>
    </alternativeName>
</protein>
<evidence type="ECO:0000313" key="12">
    <source>
        <dbReference type="Proteomes" id="UP001055439"/>
    </source>
</evidence>
<dbReference type="GO" id="GO:0140021">
    <property type="term" value="P:mitochondrial ADP transmembrane transport"/>
    <property type="evidence" value="ECO:0007669"/>
    <property type="project" value="InterPro"/>
</dbReference>
<evidence type="ECO:0000256" key="1">
    <source>
        <dbReference type="ARBA" id="ARBA00004141"/>
    </source>
</evidence>
<evidence type="ECO:0000313" key="11">
    <source>
        <dbReference type="EMBL" id="URE09785.1"/>
    </source>
</evidence>